<organism evidence="2 3">
    <name type="scientific">Clonostachys chloroleuca</name>
    <dbReference type="NCBI Taxonomy" id="1926264"/>
    <lineage>
        <taxon>Eukaryota</taxon>
        <taxon>Fungi</taxon>
        <taxon>Dikarya</taxon>
        <taxon>Ascomycota</taxon>
        <taxon>Pezizomycotina</taxon>
        <taxon>Sordariomycetes</taxon>
        <taxon>Hypocreomycetidae</taxon>
        <taxon>Hypocreales</taxon>
        <taxon>Bionectriaceae</taxon>
        <taxon>Clonostachys</taxon>
    </lineage>
</organism>
<sequence>MRDQNDPSSSLSISKNQTWIALRGFMLSHIPAIAVTLALLGLYVKQVQWEPSHPTSEELGILQFAAKAHEALIFISLAEVMLHRIRYCLTRDGGLQVGFLASPHYIIAPFGYLFSHEFWNTVLKPTTRRSSHTITIGLFLLLTLIPKPRNLYLYRRLLHHEIEGNPKISTTGPLLGSIQLNVLPGLATPTNLTNLALELEDTLDRKPYIPQISNLSYGRTGNRKLGRPISLTTTDPESFSGQSYETAGVSPQWDFHRIFPSIFKSQPKRTDNTPAEKIKQPLVAVHCSESIKEENSYTPIGGNVFRFSFFGSSFHKKNFSLEVTLNEELEAFQKVRKAYDLPFTIFPDLQDTVPVPITAAVILRDYLAVSDNLTWPTTLCLIQARWVEADVWMDVREPRTFVQLETSFSDVAEFMSEISTHENVIKMGPEWLEKCLIYRTAEMRHGQLQLWHT</sequence>
<evidence type="ECO:0000313" key="2">
    <source>
        <dbReference type="EMBL" id="CAI6084583.1"/>
    </source>
</evidence>
<keyword evidence="1" id="KW-1133">Transmembrane helix</keyword>
<keyword evidence="3" id="KW-1185">Reference proteome</keyword>
<reference evidence="2" key="1">
    <citation type="submission" date="2023-01" db="EMBL/GenBank/DDBJ databases">
        <authorList>
            <person name="Piombo E."/>
        </authorList>
    </citation>
    <scope>NUCLEOTIDE SEQUENCE</scope>
</reference>
<accession>A0AA35LXG1</accession>
<evidence type="ECO:0000313" key="3">
    <source>
        <dbReference type="Proteomes" id="UP001160390"/>
    </source>
</evidence>
<dbReference type="AlphaFoldDB" id="A0AA35LXG1"/>
<protein>
    <submittedName>
        <fullName evidence="2">Uncharacterized protein</fullName>
    </submittedName>
</protein>
<gene>
    <name evidence="2" type="ORF">CCHLO57077_00004935</name>
</gene>
<comment type="caution">
    <text evidence="2">The sequence shown here is derived from an EMBL/GenBank/DDBJ whole genome shotgun (WGS) entry which is preliminary data.</text>
</comment>
<evidence type="ECO:0000256" key="1">
    <source>
        <dbReference type="SAM" id="Phobius"/>
    </source>
</evidence>
<dbReference type="EMBL" id="CABFNP030000754">
    <property type="protein sequence ID" value="CAI6084583.1"/>
    <property type="molecule type" value="Genomic_DNA"/>
</dbReference>
<feature type="non-terminal residue" evidence="2">
    <location>
        <position position="453"/>
    </location>
</feature>
<feature type="transmembrane region" description="Helical" evidence="1">
    <location>
        <begin position="20"/>
        <end position="44"/>
    </location>
</feature>
<keyword evidence="1" id="KW-0472">Membrane</keyword>
<name>A0AA35LXG1_9HYPO</name>
<keyword evidence="1" id="KW-0812">Transmembrane</keyword>
<dbReference type="Proteomes" id="UP001160390">
    <property type="component" value="Unassembled WGS sequence"/>
</dbReference>
<proteinExistence type="predicted"/>